<evidence type="ECO:0000313" key="4">
    <source>
        <dbReference type="EMBL" id="CAA0373682.1"/>
    </source>
</evidence>
<feature type="signal peptide" evidence="3">
    <location>
        <begin position="1"/>
        <end position="22"/>
    </location>
</feature>
<dbReference type="InterPro" id="IPR003854">
    <property type="entry name" value="GASA"/>
</dbReference>
<evidence type="ECO:0000256" key="3">
    <source>
        <dbReference type="SAM" id="SignalP"/>
    </source>
</evidence>
<dbReference type="PANTHER" id="PTHR23201">
    <property type="entry name" value="EXTENSIN, PROLINE-RICH PROTEIN"/>
    <property type="match status" value="1"/>
</dbReference>
<comment type="similarity">
    <text evidence="1">Belongs to the GASA family.</text>
</comment>
<reference evidence="5 6" key="1">
    <citation type="submission" date="2019-11" db="EMBL/GenBank/DDBJ databases">
        <authorList>
            <person name="Jiao W.-B."/>
            <person name="Schneeberger K."/>
        </authorList>
    </citation>
    <scope>NUCLEOTIDE SEQUENCE [LARGE SCALE GENOMIC DNA]</scope>
    <source>
        <strain evidence="6">cv. An-1</strain>
        <strain evidence="7">cv. C24</strain>
    </source>
</reference>
<keyword evidence="2" id="KW-0939">Gibberellin signaling pathway</keyword>
<dbReference type="Proteomes" id="UP000426265">
    <property type="component" value="Unassembled WGS sequence"/>
</dbReference>
<dbReference type="EMBL" id="CACSHJ010000088">
    <property type="protein sequence ID" value="CAA0373682.1"/>
    <property type="molecule type" value="Genomic_DNA"/>
</dbReference>
<name>A0A654EZ26_ARATH</name>
<accession>A0A5S9X320</accession>
<protein>
    <submittedName>
        <fullName evidence="5">Uncharacterized protein</fullName>
    </submittedName>
</protein>
<dbReference type="GO" id="GO:0009740">
    <property type="term" value="P:gibberellic acid mediated signaling pathway"/>
    <property type="evidence" value="ECO:0007669"/>
    <property type="project" value="UniProtKB-KW"/>
</dbReference>
<evidence type="ECO:0000313" key="6">
    <source>
        <dbReference type="Proteomes" id="UP000426265"/>
    </source>
</evidence>
<dbReference type="OrthoDB" id="1886938at2759"/>
<evidence type="ECO:0000313" key="7">
    <source>
        <dbReference type="Proteomes" id="UP000434276"/>
    </source>
</evidence>
<dbReference type="EMBL" id="CACRSJ010000105">
    <property type="protein sequence ID" value="VYS54030.1"/>
    <property type="molecule type" value="Genomic_DNA"/>
</dbReference>
<keyword evidence="3" id="KW-0732">Signal</keyword>
<organism evidence="5 6">
    <name type="scientific">Arabidopsis thaliana</name>
    <name type="common">Mouse-ear cress</name>
    <dbReference type="NCBI Taxonomy" id="3702"/>
    <lineage>
        <taxon>Eukaryota</taxon>
        <taxon>Viridiplantae</taxon>
        <taxon>Streptophyta</taxon>
        <taxon>Embryophyta</taxon>
        <taxon>Tracheophyta</taxon>
        <taxon>Spermatophyta</taxon>
        <taxon>Magnoliopsida</taxon>
        <taxon>eudicotyledons</taxon>
        <taxon>Gunneridae</taxon>
        <taxon>Pentapetalae</taxon>
        <taxon>rosids</taxon>
        <taxon>malvids</taxon>
        <taxon>Brassicales</taxon>
        <taxon>Brassicaceae</taxon>
        <taxon>Camelineae</taxon>
        <taxon>Arabidopsis</taxon>
    </lineage>
</organism>
<sequence>MMKLIVVFVISSLLFATQFSNGEELESQAQAPAIHKNGGEGSLKPEECPKACEYRCSATSHRKPCLFFCNKCCNKCLCVPSGTYGHKEECPCYNNWTTKEGGPKCP</sequence>
<proteinExistence type="inferred from homology"/>
<feature type="chain" id="PRO_5036376981" evidence="3">
    <location>
        <begin position="23"/>
        <end position="106"/>
    </location>
</feature>
<dbReference type="Pfam" id="PF02704">
    <property type="entry name" value="GASA"/>
    <property type="match status" value="1"/>
</dbReference>
<evidence type="ECO:0000313" key="5">
    <source>
        <dbReference type="EMBL" id="VYS54030.1"/>
    </source>
</evidence>
<dbReference type="PANTHER" id="PTHR23201:SF92">
    <property type="entry name" value="GIBBERELLIN-REGULATED PROTEIN 12"/>
    <property type="match status" value="1"/>
</dbReference>
<dbReference type="AlphaFoldDB" id="A0A654EZ26"/>
<evidence type="ECO:0000256" key="2">
    <source>
        <dbReference type="ARBA" id="ARBA00022941"/>
    </source>
</evidence>
<accession>A0A654EZ26</accession>
<gene>
    <name evidence="5" type="ORF">AN1_LOCUS9488</name>
    <name evidence="4" type="ORF">C24_LOCUS9338</name>
</gene>
<dbReference type="Proteomes" id="UP000434276">
    <property type="component" value="Unassembled WGS sequence"/>
</dbReference>
<dbReference type="ExpressionAtlas" id="A0A654EZ26">
    <property type="expression patterns" value="baseline and differential"/>
</dbReference>
<evidence type="ECO:0000256" key="1">
    <source>
        <dbReference type="ARBA" id="ARBA00010582"/>
    </source>
</evidence>